<keyword evidence="5" id="KW-0732">Signal</keyword>
<evidence type="ECO:0000256" key="14">
    <source>
        <dbReference type="ARBA" id="ARBA00023180"/>
    </source>
</evidence>
<evidence type="ECO:0000256" key="7">
    <source>
        <dbReference type="ARBA" id="ARBA00022842"/>
    </source>
</evidence>
<evidence type="ECO:0000256" key="18">
    <source>
        <dbReference type="ARBA" id="ARBA00034100"/>
    </source>
</evidence>
<evidence type="ECO:0000256" key="16">
    <source>
        <dbReference type="ARBA" id="ARBA00023286"/>
    </source>
</evidence>
<reference evidence="23 24" key="1">
    <citation type="submission" date="2019-03" db="EMBL/GenBank/DDBJ databases">
        <title>First draft genome of Liparis tanakae, snailfish: a comprehensive survey of snailfish specific genes.</title>
        <authorList>
            <person name="Kim W."/>
            <person name="Song I."/>
            <person name="Jeong J.-H."/>
            <person name="Kim D."/>
            <person name="Kim S."/>
            <person name="Ryu S."/>
            <person name="Song J.Y."/>
            <person name="Lee S.K."/>
        </authorList>
    </citation>
    <scope>NUCLEOTIDE SEQUENCE [LARGE SCALE GENOMIC DNA]</scope>
    <source>
        <tissue evidence="23">Muscle</tissue>
    </source>
</reference>
<evidence type="ECO:0000256" key="20">
    <source>
        <dbReference type="ARBA" id="ARBA00036634"/>
    </source>
</evidence>
<evidence type="ECO:0000256" key="13">
    <source>
        <dbReference type="ARBA" id="ARBA00023170"/>
    </source>
</evidence>
<dbReference type="GO" id="GO:0015276">
    <property type="term" value="F:ligand-gated monoatomic ion channel activity"/>
    <property type="evidence" value="ECO:0007669"/>
    <property type="project" value="InterPro"/>
</dbReference>
<evidence type="ECO:0000256" key="3">
    <source>
        <dbReference type="ARBA" id="ARBA00022475"/>
    </source>
</evidence>
<evidence type="ECO:0000256" key="9">
    <source>
        <dbReference type="ARBA" id="ARBA00023018"/>
    </source>
</evidence>
<evidence type="ECO:0000256" key="4">
    <source>
        <dbReference type="ARBA" id="ARBA00022692"/>
    </source>
</evidence>
<keyword evidence="15" id="KW-0628">Postsynaptic cell membrane</keyword>
<evidence type="ECO:0000256" key="19">
    <source>
        <dbReference type="ARBA" id="ARBA00036239"/>
    </source>
</evidence>
<dbReference type="OrthoDB" id="8946673at2759"/>
<keyword evidence="14" id="KW-0325">Glycoprotein</keyword>
<evidence type="ECO:0000256" key="5">
    <source>
        <dbReference type="ARBA" id="ARBA00022729"/>
    </source>
</evidence>
<evidence type="ECO:0000256" key="1">
    <source>
        <dbReference type="ARBA" id="ARBA00004651"/>
    </source>
</evidence>
<evidence type="ECO:0000256" key="2">
    <source>
        <dbReference type="ARBA" id="ARBA00022448"/>
    </source>
</evidence>
<keyword evidence="12" id="KW-1015">Disulfide bond</keyword>
<dbReference type="AlphaFoldDB" id="A0A4Z2F5M4"/>
<keyword evidence="16" id="KW-1071">Ligand-gated ion channel</keyword>
<keyword evidence="4" id="KW-0812">Transmembrane</keyword>
<keyword evidence="8" id="KW-1133">Transmembrane helix</keyword>
<comment type="catalytic activity">
    <reaction evidence="19">
        <text>Na(+)(in) = Na(+)(out)</text>
        <dbReference type="Rhea" id="RHEA:34963"/>
        <dbReference type="ChEBI" id="CHEBI:29101"/>
    </reaction>
</comment>
<keyword evidence="9" id="KW-0770">Synapse</keyword>
<comment type="catalytic activity">
    <reaction evidence="20">
        <text>Ca(2+)(in) = Ca(2+)(out)</text>
        <dbReference type="Rhea" id="RHEA:29671"/>
        <dbReference type="ChEBI" id="CHEBI:29108"/>
    </reaction>
</comment>
<proteinExistence type="predicted"/>
<organism evidence="23 24">
    <name type="scientific">Liparis tanakae</name>
    <name type="common">Tanaka's snailfish</name>
    <dbReference type="NCBI Taxonomy" id="230148"/>
    <lineage>
        <taxon>Eukaryota</taxon>
        <taxon>Metazoa</taxon>
        <taxon>Chordata</taxon>
        <taxon>Craniata</taxon>
        <taxon>Vertebrata</taxon>
        <taxon>Euteleostomi</taxon>
        <taxon>Actinopterygii</taxon>
        <taxon>Neopterygii</taxon>
        <taxon>Teleostei</taxon>
        <taxon>Neoteleostei</taxon>
        <taxon>Acanthomorphata</taxon>
        <taxon>Eupercaria</taxon>
        <taxon>Perciformes</taxon>
        <taxon>Cottioidei</taxon>
        <taxon>Cottales</taxon>
        <taxon>Liparidae</taxon>
        <taxon>Liparis</taxon>
    </lineage>
</organism>
<keyword evidence="3" id="KW-1003">Cell membrane</keyword>
<evidence type="ECO:0000313" key="23">
    <source>
        <dbReference type="EMBL" id="TNN36140.1"/>
    </source>
</evidence>
<dbReference type="InterPro" id="IPR001320">
    <property type="entry name" value="Iontro_rcpt_C"/>
</dbReference>
<dbReference type="FunFam" id="3.40.190.10:FF:000045">
    <property type="entry name" value="Putative glutamate receptor ionotropic NMDA 3A"/>
    <property type="match status" value="1"/>
</dbReference>
<evidence type="ECO:0000256" key="11">
    <source>
        <dbReference type="ARBA" id="ARBA00023136"/>
    </source>
</evidence>
<evidence type="ECO:0000256" key="6">
    <source>
        <dbReference type="ARBA" id="ARBA00022837"/>
    </source>
</evidence>
<comment type="subcellular location">
    <subcellularLocation>
        <location evidence="1">Cell membrane</location>
        <topology evidence="1">Multi-pass membrane protein</topology>
    </subcellularLocation>
    <subcellularLocation>
        <location evidence="18">Postsynaptic cell membrane</location>
    </subcellularLocation>
</comment>
<keyword evidence="6" id="KW-0106">Calcium</keyword>
<evidence type="ECO:0000256" key="15">
    <source>
        <dbReference type="ARBA" id="ARBA00023257"/>
    </source>
</evidence>
<comment type="caution">
    <text evidence="23">The sequence shown here is derived from an EMBL/GenBank/DDBJ whole genome shotgun (WGS) entry which is preliminary data.</text>
</comment>
<evidence type="ECO:0000256" key="12">
    <source>
        <dbReference type="ARBA" id="ARBA00023157"/>
    </source>
</evidence>
<sequence length="241" mass="27357">MSLEKMVDGKPARRGLKGTERRSRTEVTGSYTANLAAVMVGEKTFEQVSGIHDDKASVNVTSTPIVISIHHHFITSMMTSNLFSPSPCHFLKLHHPSLGFRFGTVRESSAEDYMKKSFPEMHDYMRRFNQPTTPEGVHMLKTDPPALDAFIMDKALLDFEVSIDAECKLLTVGKPFAIEGAHTHTQTHKRTKTHVLLLLLYDDVLSFPLVAERGRLSQDQSEKSNLYYTFLHLWKHTVDRK</sequence>
<dbReference type="SUPFAM" id="SSF53850">
    <property type="entry name" value="Periplasmic binding protein-like II"/>
    <property type="match status" value="1"/>
</dbReference>
<evidence type="ECO:0000256" key="17">
    <source>
        <dbReference type="ARBA" id="ARBA00023303"/>
    </source>
</evidence>
<dbReference type="Proteomes" id="UP000314294">
    <property type="component" value="Unassembled WGS sequence"/>
</dbReference>
<evidence type="ECO:0000259" key="22">
    <source>
        <dbReference type="SMART" id="SM00079"/>
    </source>
</evidence>
<feature type="domain" description="Ionotropic glutamate receptor C-terminal" evidence="22">
    <location>
        <begin position="24"/>
        <end position="208"/>
    </location>
</feature>
<dbReference type="GO" id="GO:0045211">
    <property type="term" value="C:postsynaptic membrane"/>
    <property type="evidence" value="ECO:0007669"/>
    <property type="project" value="UniProtKB-SubCell"/>
</dbReference>
<evidence type="ECO:0000256" key="8">
    <source>
        <dbReference type="ARBA" id="ARBA00022989"/>
    </source>
</evidence>
<feature type="region of interest" description="Disordered" evidence="21">
    <location>
        <begin position="1"/>
        <end position="25"/>
    </location>
</feature>
<dbReference type="EMBL" id="SRLO01001656">
    <property type="protein sequence ID" value="TNN36140.1"/>
    <property type="molecule type" value="Genomic_DNA"/>
</dbReference>
<protein>
    <submittedName>
        <fullName evidence="23">Glutamate receptor ionotropic, NMDA 3A</fullName>
    </submittedName>
</protein>
<gene>
    <name evidence="23" type="primary">Grin3a_2</name>
    <name evidence="23" type="ORF">EYF80_053695</name>
</gene>
<evidence type="ECO:0000256" key="21">
    <source>
        <dbReference type="SAM" id="MobiDB-lite"/>
    </source>
</evidence>
<keyword evidence="2" id="KW-0813">Transport</keyword>
<keyword evidence="11" id="KW-0472">Membrane</keyword>
<evidence type="ECO:0000256" key="10">
    <source>
        <dbReference type="ARBA" id="ARBA00023065"/>
    </source>
</evidence>
<evidence type="ECO:0000313" key="24">
    <source>
        <dbReference type="Proteomes" id="UP000314294"/>
    </source>
</evidence>
<keyword evidence="24" id="KW-1185">Reference proteome</keyword>
<dbReference type="SMART" id="SM00079">
    <property type="entry name" value="PBPe"/>
    <property type="match status" value="1"/>
</dbReference>
<keyword evidence="7" id="KW-0460">Magnesium</keyword>
<keyword evidence="13 23" id="KW-0675">Receptor</keyword>
<keyword evidence="10" id="KW-0406">Ion transport</keyword>
<keyword evidence="17" id="KW-0407">Ion channel</keyword>
<name>A0A4Z2F5M4_9TELE</name>
<dbReference type="Gene3D" id="3.40.190.10">
    <property type="entry name" value="Periplasmic binding protein-like II"/>
    <property type="match status" value="1"/>
</dbReference>
<accession>A0A4Z2F5M4</accession>